<protein>
    <submittedName>
        <fullName evidence="6">RNA-dependent RNA polymerase</fullName>
    </submittedName>
</protein>
<evidence type="ECO:0000256" key="1">
    <source>
        <dbReference type="ARBA" id="ARBA00022484"/>
    </source>
</evidence>
<dbReference type="SUPFAM" id="SSF56672">
    <property type="entry name" value="DNA/RNA polymerases"/>
    <property type="match status" value="1"/>
</dbReference>
<dbReference type="GO" id="GO:0006351">
    <property type="term" value="P:DNA-templated transcription"/>
    <property type="evidence" value="ECO:0007669"/>
    <property type="project" value="InterPro"/>
</dbReference>
<dbReference type="EMBL" id="KU291920">
    <property type="protein sequence ID" value="AOX47574.1"/>
    <property type="molecule type" value="Genomic_RNA"/>
</dbReference>
<keyword evidence="2" id="KW-0808">Transferase</keyword>
<keyword evidence="1 6" id="KW-0696">RNA-directed RNA polymerase</keyword>
<proteinExistence type="predicted"/>
<evidence type="ECO:0000256" key="4">
    <source>
        <dbReference type="ARBA" id="ARBA00022953"/>
    </source>
</evidence>
<evidence type="ECO:0000313" key="6">
    <source>
        <dbReference type="EMBL" id="AOX47574.1"/>
    </source>
</evidence>
<organism evidence="6">
    <name type="scientific">Ceratobasidium partitivirus</name>
    <dbReference type="NCBI Taxonomy" id="1905681"/>
    <lineage>
        <taxon>Viruses</taxon>
        <taxon>Riboviria</taxon>
        <taxon>Orthornavirae</taxon>
        <taxon>Pisuviricota</taxon>
        <taxon>Duplopiviricetes</taxon>
        <taxon>Durnavirales</taxon>
        <taxon>Partitiviridae</taxon>
    </lineage>
</organism>
<dbReference type="Pfam" id="PF00680">
    <property type="entry name" value="RdRP_1"/>
    <property type="match status" value="1"/>
</dbReference>
<dbReference type="InterPro" id="IPR001205">
    <property type="entry name" value="RNA-dir_pol_C"/>
</dbReference>
<evidence type="ECO:0000256" key="3">
    <source>
        <dbReference type="ARBA" id="ARBA00022695"/>
    </source>
</evidence>
<name>A0A219WGI8_9VIRU</name>
<evidence type="ECO:0000259" key="5">
    <source>
        <dbReference type="Pfam" id="PF00680"/>
    </source>
</evidence>
<reference evidence="6" key="1">
    <citation type="journal article" date="2017" name="Virology">
        <title>The challenges of using high-throughput sequencing to track multiple bipartite mycoviruses of wild orchid-fungus partnerships over consecutive years.</title>
        <authorList>
            <person name="Ong J.W.L."/>
            <person name="Li H."/>
            <person name="Sivasithamparam K."/>
            <person name="Dixon K.W."/>
            <person name="Jones M.G.K."/>
            <person name="Wylie S.J."/>
        </authorList>
    </citation>
    <scope>NUCLEOTIDE SEQUENCE</scope>
    <source>
        <strain evidence="6">RdRp-8</strain>
    </source>
</reference>
<sequence>MTNIEYFTSYERQGVYTHDGSGFEGFAEFERDWLTNRALRFYEKHTIDEVLTARRPAETHELTMESFKKFDVPRHDIIRDEHFYKALDLTRQWGQPNRKLHPVAFPDLRYYPWNLPPNAEAPWNLPKFRFKPVFRNIDGESESPKLMEYFNRDIKMKLIYDIRGSVTITDYLKCKYKAGLIDSIRPTFHNLYNEIFIRNRFLVHEIKDGRHPFWDQHGNPVPYYFNTLHIKTTVVEANAPDKIRLVFGAPKLLLQVENMFIWPLQATYLNTGTGFLLWGREMVRGGWKKIQRELDEIDPRLVYFGADWKSWDKRLSFELQSEVHNIWRSYYDFTMYEPTSQYQHGSTKPERIERLWKWMTYCILHTPIRLPDGLMARWIYSGFGSGYQQTQLMDSFGNHIVTLTCLSSMGIDIERTLKYLKVQGDDIFAALMRFVYYLFGSTFKTKFADAADFYFGMVLDMDATFFTLKLGECSVLSYSVRHGRPYRTEVDLLRHLFFPKSGRDWAH</sequence>
<keyword evidence="3" id="KW-0548">Nucleotidyltransferase</keyword>
<dbReference type="GO" id="GO:0003968">
    <property type="term" value="F:RNA-directed RNA polymerase activity"/>
    <property type="evidence" value="ECO:0007669"/>
    <property type="project" value="UniProtKB-KW"/>
</dbReference>
<dbReference type="InterPro" id="IPR043502">
    <property type="entry name" value="DNA/RNA_pol_sf"/>
</dbReference>
<keyword evidence="4" id="KW-0693">Viral RNA replication</keyword>
<accession>A0A219WGI8</accession>
<evidence type="ECO:0000256" key="2">
    <source>
        <dbReference type="ARBA" id="ARBA00022679"/>
    </source>
</evidence>
<feature type="domain" description="RNA-directed RNA polymerase C-terminal" evidence="5">
    <location>
        <begin position="237"/>
        <end position="409"/>
    </location>
</feature>
<dbReference type="GO" id="GO:0003723">
    <property type="term" value="F:RNA binding"/>
    <property type="evidence" value="ECO:0007669"/>
    <property type="project" value="InterPro"/>
</dbReference>